<evidence type="ECO:0000256" key="5">
    <source>
        <dbReference type="ARBA" id="ARBA00023186"/>
    </source>
</evidence>
<accession>A0A1I3T2Q7</accession>
<dbReference type="Pfam" id="PF02753">
    <property type="entry name" value="PapD_C"/>
    <property type="match status" value="1"/>
</dbReference>
<dbReference type="InterPro" id="IPR018046">
    <property type="entry name" value="Pili_assmbl_chaperone_CS"/>
</dbReference>
<comment type="subcellular location">
    <subcellularLocation>
        <location evidence="1 6">Periplasm</location>
    </subcellularLocation>
</comment>
<protein>
    <submittedName>
        <fullName evidence="10">P pilus assembly protein, chaperone PapD</fullName>
    </submittedName>
</protein>
<keyword evidence="4" id="KW-0574">Periplasm</keyword>
<dbReference type="PANTHER" id="PTHR30251:SF6">
    <property type="entry name" value="FIMBRIAL CHAPERONE YFCS-RELATED"/>
    <property type="match status" value="1"/>
</dbReference>
<dbReference type="PROSITE" id="PS00635">
    <property type="entry name" value="PILI_CHAPERONE"/>
    <property type="match status" value="1"/>
</dbReference>
<feature type="chain" id="PRO_5047240826" evidence="7">
    <location>
        <begin position="26"/>
        <end position="247"/>
    </location>
</feature>
<feature type="domain" description="Pili assembly chaperone C-terminal" evidence="9">
    <location>
        <begin position="168"/>
        <end position="228"/>
    </location>
</feature>
<keyword evidence="5 6" id="KW-0143">Chaperone</keyword>
<organism evidence="10 11">
    <name type="scientific">Candidatus Pantoea symbiotica</name>
    <dbReference type="NCBI Taxonomy" id="1884370"/>
    <lineage>
        <taxon>Bacteria</taxon>
        <taxon>Pseudomonadati</taxon>
        <taxon>Pseudomonadota</taxon>
        <taxon>Gammaproteobacteria</taxon>
        <taxon>Enterobacterales</taxon>
        <taxon>Erwiniaceae</taxon>
        <taxon>Pantoea</taxon>
    </lineage>
</organism>
<evidence type="ECO:0000256" key="6">
    <source>
        <dbReference type="RuleBase" id="RU003918"/>
    </source>
</evidence>
<dbReference type="InterPro" id="IPR036316">
    <property type="entry name" value="Pili_assmbl_chap_C_dom_sf"/>
</dbReference>
<evidence type="ECO:0000256" key="3">
    <source>
        <dbReference type="ARBA" id="ARBA00022729"/>
    </source>
</evidence>
<evidence type="ECO:0000313" key="10">
    <source>
        <dbReference type="EMBL" id="SFJ65334.1"/>
    </source>
</evidence>
<reference evidence="10 11" key="1">
    <citation type="submission" date="2016-10" db="EMBL/GenBank/DDBJ databases">
        <authorList>
            <person name="Varghese N."/>
            <person name="Submissions S."/>
        </authorList>
    </citation>
    <scope>NUCLEOTIDE SEQUENCE [LARGE SCALE GENOMIC DNA]</scope>
    <source>
        <strain evidence="10 11">YR512</strain>
    </source>
</reference>
<dbReference type="InterPro" id="IPR050643">
    <property type="entry name" value="Periplasmic_pilus_chap"/>
</dbReference>
<dbReference type="InterPro" id="IPR013783">
    <property type="entry name" value="Ig-like_fold"/>
</dbReference>
<dbReference type="InterPro" id="IPR008962">
    <property type="entry name" value="PapD-like_sf"/>
</dbReference>
<comment type="caution">
    <text evidence="10">The sequence shown here is derived from an EMBL/GenBank/DDBJ whole genome shotgun (WGS) entry which is preliminary data.</text>
</comment>
<keyword evidence="11" id="KW-1185">Reference proteome</keyword>
<evidence type="ECO:0000259" key="9">
    <source>
        <dbReference type="Pfam" id="PF02753"/>
    </source>
</evidence>
<dbReference type="Gene3D" id="2.60.40.10">
    <property type="entry name" value="Immunoglobulins"/>
    <property type="match status" value="2"/>
</dbReference>
<name>A0A1I3T2Q7_9GAMM</name>
<evidence type="ECO:0000313" key="11">
    <source>
        <dbReference type="Proteomes" id="UP000198841"/>
    </source>
</evidence>
<dbReference type="PANTHER" id="PTHR30251">
    <property type="entry name" value="PILUS ASSEMBLY CHAPERONE"/>
    <property type="match status" value="1"/>
</dbReference>
<evidence type="ECO:0000256" key="4">
    <source>
        <dbReference type="ARBA" id="ARBA00022764"/>
    </source>
</evidence>
<dbReference type="SUPFAM" id="SSF49584">
    <property type="entry name" value="Periplasmic chaperone C-domain"/>
    <property type="match status" value="1"/>
</dbReference>
<dbReference type="EMBL" id="FOSD01000002">
    <property type="protein sequence ID" value="SFJ65334.1"/>
    <property type="molecule type" value="Genomic_DNA"/>
</dbReference>
<dbReference type="RefSeq" id="WP_008107575.1">
    <property type="nucleotide sequence ID" value="NZ_FOSD01000002.1"/>
</dbReference>
<comment type="similarity">
    <text evidence="2 6">Belongs to the periplasmic pilus chaperone family.</text>
</comment>
<dbReference type="Proteomes" id="UP000198841">
    <property type="component" value="Unassembled WGS sequence"/>
</dbReference>
<feature type="domain" description="Pili assembly chaperone N-terminal" evidence="8">
    <location>
        <begin position="27"/>
        <end position="144"/>
    </location>
</feature>
<dbReference type="InterPro" id="IPR016147">
    <property type="entry name" value="Pili_assmbl_chaperone_N"/>
</dbReference>
<dbReference type="InterPro" id="IPR016148">
    <property type="entry name" value="Pili_assmbl_chaperone_C"/>
</dbReference>
<sequence>MFFQFKNALLSTLLLSVIGLQPTYAAISLDRTRIVFDSTQKSVSLRISNENKKLPYLAQGWLEDAEGNKITGPLVVLPPVQRVEPGASSQLKIQALPAVASLPQDRESLFFFNLREIPPKSSKPNTLQIALQTRIKLFYRPAAIIADKSAAPWQEQLKLSREGDKYRIHNPTNYYITLVEGRKSAKGKTIESFKPLMLAPQSHQLLTSSVTELGSSPVINYVNDYGARPKLQFSCKVNLCIATPLDN</sequence>
<feature type="signal peptide" evidence="7">
    <location>
        <begin position="1"/>
        <end position="25"/>
    </location>
</feature>
<evidence type="ECO:0000256" key="7">
    <source>
        <dbReference type="SAM" id="SignalP"/>
    </source>
</evidence>
<proteinExistence type="inferred from homology"/>
<evidence type="ECO:0000256" key="2">
    <source>
        <dbReference type="ARBA" id="ARBA00007399"/>
    </source>
</evidence>
<dbReference type="InterPro" id="IPR001829">
    <property type="entry name" value="Pili_assmbl_chaperone_bac"/>
</dbReference>
<gene>
    <name evidence="10" type="ORF">SAMN05518863_102215</name>
</gene>
<evidence type="ECO:0000259" key="8">
    <source>
        <dbReference type="Pfam" id="PF00345"/>
    </source>
</evidence>
<dbReference type="SUPFAM" id="SSF49354">
    <property type="entry name" value="PapD-like"/>
    <property type="match status" value="1"/>
</dbReference>
<dbReference type="Pfam" id="PF00345">
    <property type="entry name" value="PapD_N"/>
    <property type="match status" value="1"/>
</dbReference>
<dbReference type="PRINTS" id="PR00969">
    <property type="entry name" value="CHAPERONPILI"/>
</dbReference>
<evidence type="ECO:0000256" key="1">
    <source>
        <dbReference type="ARBA" id="ARBA00004418"/>
    </source>
</evidence>
<keyword evidence="3 7" id="KW-0732">Signal</keyword>